<evidence type="ECO:0000313" key="4">
    <source>
        <dbReference type="Proteomes" id="UP000224006"/>
    </source>
</evidence>
<dbReference type="AlphaFoldDB" id="A0A2A9MKK1"/>
<keyword evidence="2" id="KW-0472">Membrane</keyword>
<dbReference type="VEuPathDB" id="ToxoDB:BESB_055930"/>
<name>A0A2A9MKK1_BESBE</name>
<feature type="transmembrane region" description="Helical" evidence="2">
    <location>
        <begin position="102"/>
        <end position="125"/>
    </location>
</feature>
<dbReference type="EMBL" id="NWUJ01000004">
    <property type="protein sequence ID" value="PFH35942.1"/>
    <property type="molecule type" value="Genomic_DNA"/>
</dbReference>
<sequence length="793" mass="84232">MAQCAVVFRPLPRLKWRLWAPFIASLSCQFVLFIVHAAVQDAIAAAVGFFSFALGLSCLIRRRLAILVVNTAAQVLLFLVLVVCTVAGAVATKVWHEDWGHVALFAVQFITFACSIAISATLTYFTRRDARTLPVAASARKSSLELREHDILRTSSRHSLASNSGERGFLSSLRGLLSSTKSSICGSQHFSEGCGRSDSCISTSRTTASTRSTVSAGGDCVYEKSRCDGCSPPAVAERRGKWPSAQGSEVDADGLYHGVFGDFAGTPSLPVSCQTPSSTESHPDATCMQACALSSLAPCLSASALSGADLPSSDAQGDDGRDLHRASGESIVVFSATDDKGNLVVRTTSVSPVSSPKHSSGESAFLEHLPSSAAEAWTDAEGAAPSQAASAPAHGSTRFRVGPYLCEDYTSRGCGDGELPATFAVELAEAESCATNDRRLRRPDPSADQGDPPPAAMQDAFSPLKCAWKTLKLRSQKSMEHALTFLGRGAKTPATQVCSCAHVSSSASNRRNEPAGAREEYPVCERVTCSAPQEQEPPSRGRAVGATGTALRPGGILAKARAHRTTIQASSDSSATAAESPSAKCEANKPCRTRTEQSTGDFSSEWVRDVALRSGICVPERLPAQLAQGELAMHTLTSTSSSEDDEDLDAAPAEDDDALGRHGRAYAASGCSSKHAPCIVGRCYGEDRKRALRCGPVRNSAVVERRRSFSTCRLSGFQERPAQVRKTISSTAEVRPAAAAAAAEKERFNEPQMFMRYYYAMSASNGIFPELRPDEEVDQDVGTDQYPVVKTSA</sequence>
<proteinExistence type="predicted"/>
<keyword evidence="2" id="KW-1133">Transmembrane helix</keyword>
<keyword evidence="4" id="KW-1185">Reference proteome</keyword>
<protein>
    <recommendedName>
        <fullName evidence="5">Transmembrane protein</fullName>
    </recommendedName>
</protein>
<feature type="region of interest" description="Disordered" evidence="1">
    <location>
        <begin position="529"/>
        <end position="549"/>
    </location>
</feature>
<comment type="caution">
    <text evidence="3">The sequence shown here is derived from an EMBL/GenBank/DDBJ whole genome shotgun (WGS) entry which is preliminary data.</text>
</comment>
<dbReference type="RefSeq" id="XP_029219951.1">
    <property type="nucleotide sequence ID" value="XM_029364028.1"/>
</dbReference>
<evidence type="ECO:0008006" key="5">
    <source>
        <dbReference type="Google" id="ProtNLM"/>
    </source>
</evidence>
<gene>
    <name evidence="3" type="ORF">BESB_055930</name>
</gene>
<feature type="transmembrane region" description="Helical" evidence="2">
    <location>
        <begin position="67"/>
        <end position="90"/>
    </location>
</feature>
<evidence type="ECO:0000256" key="2">
    <source>
        <dbReference type="SAM" id="Phobius"/>
    </source>
</evidence>
<evidence type="ECO:0000256" key="1">
    <source>
        <dbReference type="SAM" id="MobiDB-lite"/>
    </source>
</evidence>
<dbReference type="KEGG" id="bbes:BESB_055930"/>
<feature type="region of interest" description="Disordered" evidence="1">
    <location>
        <begin position="637"/>
        <end position="657"/>
    </location>
</feature>
<feature type="region of interest" description="Disordered" evidence="1">
    <location>
        <begin position="435"/>
        <end position="456"/>
    </location>
</feature>
<dbReference type="OrthoDB" id="332305at2759"/>
<dbReference type="Proteomes" id="UP000224006">
    <property type="component" value="Chromosome IV"/>
</dbReference>
<feature type="compositionally biased region" description="Low complexity" evidence="1">
    <location>
        <begin position="569"/>
        <end position="583"/>
    </location>
</feature>
<feature type="compositionally biased region" description="Basic and acidic residues" evidence="1">
    <location>
        <begin position="436"/>
        <end position="445"/>
    </location>
</feature>
<keyword evidence="2" id="KW-0812">Transmembrane</keyword>
<feature type="compositionally biased region" description="Acidic residues" evidence="1">
    <location>
        <begin position="642"/>
        <end position="657"/>
    </location>
</feature>
<reference evidence="3 4" key="1">
    <citation type="submission" date="2017-09" db="EMBL/GenBank/DDBJ databases">
        <title>Genome sequencing of Besnoitia besnoiti strain Bb-Ger1.</title>
        <authorList>
            <person name="Schares G."/>
            <person name="Venepally P."/>
            <person name="Lorenzi H.A."/>
        </authorList>
    </citation>
    <scope>NUCLEOTIDE SEQUENCE [LARGE SCALE GENOMIC DNA]</scope>
    <source>
        <strain evidence="3 4">Bb-Ger1</strain>
    </source>
</reference>
<organism evidence="3 4">
    <name type="scientific">Besnoitia besnoiti</name>
    <name type="common">Apicomplexan protozoan</name>
    <dbReference type="NCBI Taxonomy" id="94643"/>
    <lineage>
        <taxon>Eukaryota</taxon>
        <taxon>Sar</taxon>
        <taxon>Alveolata</taxon>
        <taxon>Apicomplexa</taxon>
        <taxon>Conoidasida</taxon>
        <taxon>Coccidia</taxon>
        <taxon>Eucoccidiorida</taxon>
        <taxon>Eimeriorina</taxon>
        <taxon>Sarcocystidae</taxon>
        <taxon>Besnoitia</taxon>
    </lineage>
</organism>
<feature type="region of interest" description="Disordered" evidence="1">
    <location>
        <begin position="561"/>
        <end position="600"/>
    </location>
</feature>
<feature type="compositionally biased region" description="Basic and acidic residues" evidence="1">
    <location>
        <begin position="586"/>
        <end position="595"/>
    </location>
</feature>
<dbReference type="GeneID" id="40310522"/>
<feature type="transmembrane region" description="Helical" evidence="2">
    <location>
        <begin position="42"/>
        <end position="60"/>
    </location>
</feature>
<accession>A0A2A9MKK1</accession>
<evidence type="ECO:0000313" key="3">
    <source>
        <dbReference type="EMBL" id="PFH35942.1"/>
    </source>
</evidence>
<feature type="transmembrane region" description="Helical" evidence="2">
    <location>
        <begin position="18"/>
        <end position="36"/>
    </location>
</feature>